<evidence type="ECO:0000313" key="2">
    <source>
        <dbReference type="EMBL" id="GII48567.1"/>
    </source>
</evidence>
<organism evidence="2 3">
    <name type="scientific">Planotetraspora silvatica</name>
    <dbReference type="NCBI Taxonomy" id="234614"/>
    <lineage>
        <taxon>Bacteria</taxon>
        <taxon>Bacillati</taxon>
        <taxon>Actinomycetota</taxon>
        <taxon>Actinomycetes</taxon>
        <taxon>Streptosporangiales</taxon>
        <taxon>Streptosporangiaceae</taxon>
        <taxon>Planotetraspora</taxon>
    </lineage>
</organism>
<accession>A0A8J3URM4</accession>
<gene>
    <name evidence="2" type="ORF">Psi02_49910</name>
</gene>
<protein>
    <submittedName>
        <fullName evidence="2">Uncharacterized protein</fullName>
    </submittedName>
</protein>
<name>A0A8J3URM4_9ACTN</name>
<dbReference type="AlphaFoldDB" id="A0A8J3URM4"/>
<evidence type="ECO:0000256" key="1">
    <source>
        <dbReference type="SAM" id="MobiDB-lite"/>
    </source>
</evidence>
<sequence>MGRLRVPDRFLTTLAHRVRHAESGRTYADDDQPAESTMNKIDNDCTMEAFGGRD</sequence>
<comment type="caution">
    <text evidence="2">The sequence shown here is derived from an EMBL/GenBank/DDBJ whole genome shotgun (WGS) entry which is preliminary data.</text>
</comment>
<reference evidence="2" key="1">
    <citation type="submission" date="2021-01" db="EMBL/GenBank/DDBJ databases">
        <title>Whole genome shotgun sequence of Planotetraspora silvatica NBRC 100141.</title>
        <authorList>
            <person name="Komaki H."/>
            <person name="Tamura T."/>
        </authorList>
    </citation>
    <scope>NUCLEOTIDE SEQUENCE</scope>
    <source>
        <strain evidence="2">NBRC 100141</strain>
    </source>
</reference>
<evidence type="ECO:0000313" key="3">
    <source>
        <dbReference type="Proteomes" id="UP000644610"/>
    </source>
</evidence>
<keyword evidence="3" id="KW-1185">Reference proteome</keyword>
<dbReference type="EMBL" id="BOOQ01000032">
    <property type="protein sequence ID" value="GII48567.1"/>
    <property type="molecule type" value="Genomic_DNA"/>
</dbReference>
<dbReference type="Proteomes" id="UP000644610">
    <property type="component" value="Unassembled WGS sequence"/>
</dbReference>
<feature type="region of interest" description="Disordered" evidence="1">
    <location>
        <begin position="23"/>
        <end position="54"/>
    </location>
</feature>
<proteinExistence type="predicted"/>